<evidence type="ECO:0000313" key="1">
    <source>
        <dbReference type="EMBL" id="MDI5961389.1"/>
    </source>
</evidence>
<dbReference type="EMBL" id="JABXJJ020000044">
    <property type="protein sequence ID" value="MDI5973335.1"/>
    <property type="molecule type" value="Genomic_DNA"/>
</dbReference>
<dbReference type="Proteomes" id="UP001156398">
    <property type="component" value="Unassembled WGS sequence"/>
</dbReference>
<accession>A0AA90KIL3</accession>
<evidence type="ECO:0000313" key="3">
    <source>
        <dbReference type="Proteomes" id="UP001156398"/>
    </source>
</evidence>
<name>A0AA90KIL3_9ACTN</name>
<reference evidence="2 3" key="1">
    <citation type="submission" date="2023-05" db="EMBL/GenBank/DDBJ databases">
        <title>Streptantibioticus silvisoli sp. nov., acidotolerant actinomycetes 1 from pine litter.</title>
        <authorList>
            <person name="Swiecimska M."/>
            <person name="Golinska P."/>
            <person name="Sangal V."/>
            <person name="Wachnowicz B."/>
            <person name="Goodfellow M."/>
        </authorList>
    </citation>
    <scope>NUCLEOTIDE SEQUENCE</scope>
    <source>
        <strain evidence="2">SL13</strain>
        <strain evidence="1 3">SL54</strain>
    </source>
</reference>
<dbReference type="AlphaFoldDB" id="A0AA90KIL3"/>
<comment type="caution">
    <text evidence="2">The sequence shown here is derived from an EMBL/GenBank/DDBJ whole genome shotgun (WGS) entry which is preliminary data.</text>
</comment>
<dbReference type="InterPro" id="IPR025350">
    <property type="entry name" value="DUF4254"/>
</dbReference>
<keyword evidence="3" id="KW-1185">Reference proteome</keyword>
<sequence length="146" mass="16301">MFIGTSRRLCAHHGRQWDAEDEARELAAEPEKLAAVKREIDAMNMRRSGLIDLLDTWVHDHITQEHAAPLHTETLGSIVDRLCIAWIRSQKLSAKARGDDDPVLAGKGALAARQLTELGHAYDVLVAEVTSGRRRVPDWRALKSYG</sequence>
<gene>
    <name evidence="1" type="ORF">POF43_001380</name>
    <name evidence="2" type="ORF">POF50_028995</name>
</gene>
<protein>
    <submittedName>
        <fullName evidence="2">DUF4254 domain-containing protein</fullName>
    </submittedName>
</protein>
<dbReference type="RefSeq" id="WP_271312791.1">
    <property type="nucleotide sequence ID" value="NZ_JAAGKO020000001.1"/>
</dbReference>
<organism evidence="2">
    <name type="scientific">Streptantibioticus silvisoli</name>
    <dbReference type="NCBI Taxonomy" id="2705255"/>
    <lineage>
        <taxon>Bacteria</taxon>
        <taxon>Bacillati</taxon>
        <taxon>Actinomycetota</taxon>
        <taxon>Actinomycetes</taxon>
        <taxon>Kitasatosporales</taxon>
        <taxon>Streptomycetaceae</taxon>
        <taxon>Streptantibioticus</taxon>
    </lineage>
</organism>
<dbReference type="Pfam" id="PF14063">
    <property type="entry name" value="DUF4254"/>
    <property type="match status" value="1"/>
</dbReference>
<dbReference type="EMBL" id="JAAGKO020000001">
    <property type="protein sequence ID" value="MDI5961389.1"/>
    <property type="molecule type" value="Genomic_DNA"/>
</dbReference>
<proteinExistence type="predicted"/>
<evidence type="ECO:0000313" key="2">
    <source>
        <dbReference type="EMBL" id="MDI5973335.1"/>
    </source>
</evidence>